<dbReference type="Proteomes" id="UP000516105">
    <property type="component" value="Chromosome"/>
</dbReference>
<evidence type="ECO:0000313" key="3">
    <source>
        <dbReference type="Proteomes" id="UP000516105"/>
    </source>
</evidence>
<sequence length="340" mass="36709">MSKRALLFVGLLSLASSAAAEGPFDVHGLIVGNEGARYVKGVPTLDLQQQRGAVQLRSFGFYNNRPVFALAFYNAGAEPVNIGLEDIHVTKDGESLRVFSVQELERQAKQKAWWTQFGMAMLGGISAGLAASQRNYYHSTITGPYGSYSIHSSYPSLAGQLRANAIQADTAYGMAAIQFQLDQTIAIMNNHVVQRTTVDPGSSYAGLVVLDKLKTGKPPFELRIDVDWNGERYPFAYMMQKPGQPVPDRYAGMLAANAKPRALPAYALSNSPPSGGRAQVRLASQKTEKGAIYFRSGAVKVPAKTPSGYCLIVPADYVSTGSKDYPIISRATPLCESDAD</sequence>
<protein>
    <submittedName>
        <fullName evidence="2">Uncharacterized protein</fullName>
    </submittedName>
</protein>
<accession>A0ABX6T772</accession>
<feature type="signal peptide" evidence="1">
    <location>
        <begin position="1"/>
        <end position="20"/>
    </location>
</feature>
<proteinExistence type="predicted"/>
<keyword evidence="3" id="KW-1185">Reference proteome</keyword>
<dbReference type="RefSeq" id="WP_187708210.1">
    <property type="nucleotide sequence ID" value="NZ_CP060782.1"/>
</dbReference>
<evidence type="ECO:0000313" key="2">
    <source>
        <dbReference type="EMBL" id="QNP45254.1"/>
    </source>
</evidence>
<evidence type="ECO:0000256" key="1">
    <source>
        <dbReference type="SAM" id="SignalP"/>
    </source>
</evidence>
<keyword evidence="1" id="KW-0732">Signal</keyword>
<organism evidence="2 3">
    <name type="scientific">Sphingomonas sediminicola</name>
    <dbReference type="NCBI Taxonomy" id="386874"/>
    <lineage>
        <taxon>Bacteria</taxon>
        <taxon>Pseudomonadati</taxon>
        <taxon>Pseudomonadota</taxon>
        <taxon>Alphaproteobacteria</taxon>
        <taxon>Sphingomonadales</taxon>
        <taxon>Sphingomonadaceae</taxon>
        <taxon>Sphingomonas</taxon>
    </lineage>
</organism>
<reference evidence="2 3" key="1">
    <citation type="submission" date="2020-08" db="EMBL/GenBank/DDBJ databases">
        <title>Genome sequence of Sphingomonas sediminicola KACC 15039T.</title>
        <authorList>
            <person name="Hyun D.-W."/>
            <person name="Bae J.-W."/>
        </authorList>
    </citation>
    <scope>NUCLEOTIDE SEQUENCE [LARGE SCALE GENOMIC DNA]</scope>
    <source>
        <strain evidence="2 3">KACC 15039</strain>
    </source>
</reference>
<gene>
    <name evidence="2" type="ORF">H9L14_11505</name>
</gene>
<dbReference type="EMBL" id="CP060782">
    <property type="protein sequence ID" value="QNP45254.1"/>
    <property type="molecule type" value="Genomic_DNA"/>
</dbReference>
<name>A0ABX6T772_9SPHN</name>
<feature type="chain" id="PRO_5046995131" evidence="1">
    <location>
        <begin position="21"/>
        <end position="340"/>
    </location>
</feature>